<accession>A0A3S0QHU4</accession>
<proteinExistence type="predicted"/>
<reference evidence="1 2" key="1">
    <citation type="submission" date="2018-12" db="EMBL/GenBank/DDBJ databases">
        <title>Draft Genome Sequence of Chryseobacterium arthrosphaerae strain ED882-96 Isolated from the Blood of a Patient with Liver Cirrhosis in Taiwan.</title>
        <authorList>
            <person name="Lin J.-N."/>
            <person name="Lai C.-H."/>
            <person name="Yang C.-H."/>
            <person name="Huang Y.-H."/>
        </authorList>
    </citation>
    <scope>NUCLEOTIDE SEQUENCE [LARGE SCALE GENOMIC DNA]</scope>
    <source>
        <strain evidence="1 2">ED882-96</strain>
    </source>
</reference>
<evidence type="ECO:0000313" key="2">
    <source>
        <dbReference type="Proteomes" id="UP000276953"/>
    </source>
</evidence>
<sequence>MLKYGLTVDTDGDGVDDMNDACPTVPGIDSYSGCPRPLNTVAAEVSGEEAKEDVLTMME</sequence>
<protein>
    <submittedName>
        <fullName evidence="1">Uncharacterized protein</fullName>
    </submittedName>
</protein>
<dbReference type="EMBL" id="RYFC01000001">
    <property type="protein sequence ID" value="RTZ49291.1"/>
    <property type="molecule type" value="Genomic_DNA"/>
</dbReference>
<name>A0A3S0QHU4_9FLAO</name>
<comment type="caution">
    <text evidence="1">The sequence shown here is derived from an EMBL/GenBank/DDBJ whole genome shotgun (WGS) entry which is preliminary data.</text>
</comment>
<dbReference type="SUPFAM" id="SSF103647">
    <property type="entry name" value="TSP type-3 repeat"/>
    <property type="match status" value="1"/>
</dbReference>
<dbReference type="AlphaFoldDB" id="A0A3S0QHU4"/>
<dbReference type="GO" id="GO:0005509">
    <property type="term" value="F:calcium ion binding"/>
    <property type="evidence" value="ECO:0007669"/>
    <property type="project" value="InterPro"/>
</dbReference>
<gene>
    <name evidence="1" type="ORF">EJ377_00915</name>
</gene>
<evidence type="ECO:0000313" key="1">
    <source>
        <dbReference type="EMBL" id="RTZ49291.1"/>
    </source>
</evidence>
<organism evidence="1 2">
    <name type="scientific">Chryseobacterium arthrosphaerae</name>
    <dbReference type="NCBI Taxonomy" id="651561"/>
    <lineage>
        <taxon>Bacteria</taxon>
        <taxon>Pseudomonadati</taxon>
        <taxon>Bacteroidota</taxon>
        <taxon>Flavobacteriia</taxon>
        <taxon>Flavobacteriales</taxon>
        <taxon>Weeksellaceae</taxon>
        <taxon>Chryseobacterium group</taxon>
        <taxon>Chryseobacterium</taxon>
    </lineage>
</organism>
<dbReference type="Proteomes" id="UP000276953">
    <property type="component" value="Unassembled WGS sequence"/>
</dbReference>
<dbReference type="InterPro" id="IPR028974">
    <property type="entry name" value="TSP_type-3_rpt"/>
</dbReference>